<proteinExistence type="predicted"/>
<evidence type="ECO:0000256" key="2">
    <source>
        <dbReference type="SAM" id="Phobius"/>
    </source>
</evidence>
<feature type="transmembrane region" description="Helical" evidence="2">
    <location>
        <begin position="75"/>
        <end position="94"/>
    </location>
</feature>
<keyword evidence="2" id="KW-1133">Transmembrane helix</keyword>
<protein>
    <recommendedName>
        <fullName evidence="5">Bidirectional sugar transporter SWEET</fullName>
    </recommendedName>
</protein>
<dbReference type="Proteomes" id="UP000243459">
    <property type="component" value="Chromosome 6"/>
</dbReference>
<reference evidence="4" key="1">
    <citation type="journal article" date="2017" name="Nat. Commun.">
        <title>The asparagus genome sheds light on the origin and evolution of a young Y chromosome.</title>
        <authorList>
            <person name="Harkess A."/>
            <person name="Zhou J."/>
            <person name="Xu C."/>
            <person name="Bowers J.E."/>
            <person name="Van der Hulst R."/>
            <person name="Ayyampalayam S."/>
            <person name="Mercati F."/>
            <person name="Riccardi P."/>
            <person name="McKain M.R."/>
            <person name="Kakrana A."/>
            <person name="Tang H."/>
            <person name="Ray J."/>
            <person name="Groenendijk J."/>
            <person name="Arikit S."/>
            <person name="Mathioni S.M."/>
            <person name="Nakano M."/>
            <person name="Shan H."/>
            <person name="Telgmann-Rauber A."/>
            <person name="Kanno A."/>
            <person name="Yue Z."/>
            <person name="Chen H."/>
            <person name="Li W."/>
            <person name="Chen Y."/>
            <person name="Xu X."/>
            <person name="Zhang Y."/>
            <person name="Luo S."/>
            <person name="Chen H."/>
            <person name="Gao J."/>
            <person name="Mao Z."/>
            <person name="Pires J.C."/>
            <person name="Luo M."/>
            <person name="Kudrna D."/>
            <person name="Wing R.A."/>
            <person name="Meyers B.C."/>
            <person name="Yi K."/>
            <person name="Kong H."/>
            <person name="Lavrijsen P."/>
            <person name="Sunseri F."/>
            <person name="Falavigna A."/>
            <person name="Ye Y."/>
            <person name="Leebens-Mack J.H."/>
            <person name="Chen G."/>
        </authorList>
    </citation>
    <scope>NUCLEOTIDE SEQUENCE [LARGE SCALE GENOMIC DNA]</scope>
    <source>
        <strain evidence="4">cv. DH0086</strain>
    </source>
</reference>
<dbReference type="Gramene" id="ONK66687">
    <property type="protein sequence ID" value="ONK66687"/>
    <property type="gene ID" value="A4U43_C06F10930"/>
</dbReference>
<dbReference type="InterPro" id="IPR047664">
    <property type="entry name" value="SWEET"/>
</dbReference>
<evidence type="ECO:0000256" key="1">
    <source>
        <dbReference type="SAM" id="MobiDB-lite"/>
    </source>
</evidence>
<dbReference type="GO" id="GO:0016020">
    <property type="term" value="C:membrane"/>
    <property type="evidence" value="ECO:0007669"/>
    <property type="project" value="TreeGrafter"/>
</dbReference>
<dbReference type="GO" id="GO:0051119">
    <property type="term" value="F:sugar transmembrane transporter activity"/>
    <property type="evidence" value="ECO:0007669"/>
    <property type="project" value="InterPro"/>
</dbReference>
<feature type="transmembrane region" description="Helical" evidence="2">
    <location>
        <begin position="44"/>
        <end position="63"/>
    </location>
</feature>
<organism evidence="3 4">
    <name type="scientific">Asparagus officinalis</name>
    <name type="common">Garden asparagus</name>
    <dbReference type="NCBI Taxonomy" id="4686"/>
    <lineage>
        <taxon>Eukaryota</taxon>
        <taxon>Viridiplantae</taxon>
        <taxon>Streptophyta</taxon>
        <taxon>Embryophyta</taxon>
        <taxon>Tracheophyta</taxon>
        <taxon>Spermatophyta</taxon>
        <taxon>Magnoliopsida</taxon>
        <taxon>Liliopsida</taxon>
        <taxon>Asparagales</taxon>
        <taxon>Asparagaceae</taxon>
        <taxon>Asparagoideae</taxon>
        <taxon>Asparagus</taxon>
    </lineage>
</organism>
<feature type="transmembrane region" description="Helical" evidence="2">
    <location>
        <begin position="100"/>
        <end position="118"/>
    </location>
</feature>
<evidence type="ECO:0000313" key="3">
    <source>
        <dbReference type="EMBL" id="ONK66687.1"/>
    </source>
</evidence>
<dbReference type="AlphaFoldDB" id="A0A5P1ENG3"/>
<keyword evidence="4" id="KW-1185">Reference proteome</keyword>
<name>A0A5P1ENG3_ASPOF</name>
<keyword evidence="2" id="KW-0812">Transmembrane</keyword>
<gene>
    <name evidence="3" type="ORF">A4U43_C06F10930</name>
</gene>
<feature type="region of interest" description="Disordered" evidence="1">
    <location>
        <begin position="1"/>
        <end position="22"/>
    </location>
</feature>
<dbReference type="EMBL" id="CM007386">
    <property type="protein sequence ID" value="ONK66687.1"/>
    <property type="molecule type" value="Genomic_DNA"/>
</dbReference>
<accession>A0A5P1ENG3</accession>
<dbReference type="PANTHER" id="PTHR10791:SF130">
    <property type="entry name" value="BIDIRECTIONAL SUGAR TRANSPORTER SWEET6-RELATED"/>
    <property type="match status" value="1"/>
</dbReference>
<evidence type="ECO:0000313" key="4">
    <source>
        <dbReference type="Proteomes" id="UP000243459"/>
    </source>
</evidence>
<dbReference type="OMA" id="FCIIMYV"/>
<dbReference type="PANTHER" id="PTHR10791">
    <property type="entry name" value="RAG1-ACTIVATING PROTEIN 1"/>
    <property type="match status" value="1"/>
</dbReference>
<sequence>MPPHFVHPAAPRRRSPSTGGASSSELCYLIVYILYSPAKQKLNVILSIVAEVVVVVAFGALLISFVHDEHTRSTIVGILCIVFCIIMYVAPLAAMVPNGIGLLLTVVQLVLYAMYYRSTQKILRERKKGDIDMSDVKKEDNQS</sequence>
<keyword evidence="2" id="KW-0472">Membrane</keyword>
<evidence type="ECO:0008006" key="5">
    <source>
        <dbReference type="Google" id="ProtNLM"/>
    </source>
</evidence>